<dbReference type="Proteomes" id="UP000085678">
    <property type="component" value="Unplaced"/>
</dbReference>
<name>A0A1S3K6S0_LINAN</name>
<evidence type="ECO:0000256" key="1">
    <source>
        <dbReference type="SAM" id="SignalP"/>
    </source>
</evidence>
<keyword evidence="1" id="KW-0732">Signal</keyword>
<evidence type="ECO:0000313" key="3">
    <source>
        <dbReference type="RefSeq" id="XP_013418335.1"/>
    </source>
</evidence>
<dbReference type="InParanoid" id="A0A1S3K6S0"/>
<dbReference type="AlphaFoldDB" id="A0A1S3K6S0"/>
<dbReference type="OrthoDB" id="10022075at2759"/>
<dbReference type="RefSeq" id="XP_013418335.1">
    <property type="nucleotide sequence ID" value="XM_013562881.1"/>
</dbReference>
<feature type="chain" id="PRO_5010302748" evidence="1">
    <location>
        <begin position="18"/>
        <end position="162"/>
    </location>
</feature>
<reference evidence="3" key="1">
    <citation type="submission" date="2025-08" db="UniProtKB">
        <authorList>
            <consortium name="RefSeq"/>
        </authorList>
    </citation>
    <scope>IDENTIFICATION</scope>
    <source>
        <tissue evidence="3">Gonads</tissue>
    </source>
</reference>
<dbReference type="GeneID" id="106179309"/>
<protein>
    <submittedName>
        <fullName evidence="3">Uncharacterized protein LOC106179309</fullName>
    </submittedName>
</protein>
<proteinExistence type="predicted"/>
<feature type="signal peptide" evidence="1">
    <location>
        <begin position="1"/>
        <end position="17"/>
    </location>
</feature>
<dbReference type="KEGG" id="lak:106179309"/>
<accession>A0A1S3K6S0</accession>
<keyword evidence="2" id="KW-1185">Reference proteome</keyword>
<evidence type="ECO:0000313" key="2">
    <source>
        <dbReference type="Proteomes" id="UP000085678"/>
    </source>
</evidence>
<sequence length="162" mass="17963">MLKIVGVFLAGVGVVACHLCLISPPQRGSMLGLNKAASPDCLRLTPPCGGVKPVEPNMMIRDGMNYTVTFQKNLDHYLKTSPGHFDIAIGTMAVSPNENDTIIDLVRIMDRGEPSLHLYTINVTIPRNEHGHKLRYIQVRYTTMNPSAPAVFYQCGDFFIFQ</sequence>
<dbReference type="PANTHER" id="PTHR37916">
    <property type="entry name" value="CHITIN-BINDING TYPE-4 DOMAIN-CONTAINING PROTEIN"/>
    <property type="match status" value="1"/>
</dbReference>
<dbReference type="PANTHER" id="PTHR37916:SF1">
    <property type="entry name" value="COPPER ACQUISITION FACTOR BIM1-LIKE DOMAIN-CONTAINING PROTEIN"/>
    <property type="match status" value="1"/>
</dbReference>
<organism evidence="2 3">
    <name type="scientific">Lingula anatina</name>
    <name type="common">Brachiopod</name>
    <name type="synonym">Lingula unguis</name>
    <dbReference type="NCBI Taxonomy" id="7574"/>
    <lineage>
        <taxon>Eukaryota</taxon>
        <taxon>Metazoa</taxon>
        <taxon>Spiralia</taxon>
        <taxon>Lophotrochozoa</taxon>
        <taxon>Brachiopoda</taxon>
        <taxon>Linguliformea</taxon>
        <taxon>Lingulata</taxon>
        <taxon>Lingulida</taxon>
        <taxon>Linguloidea</taxon>
        <taxon>Lingulidae</taxon>
        <taxon>Lingula</taxon>
    </lineage>
</organism>
<dbReference type="PROSITE" id="PS51257">
    <property type="entry name" value="PROKAR_LIPOPROTEIN"/>
    <property type="match status" value="1"/>
</dbReference>
<gene>
    <name evidence="3" type="primary">LOC106179309</name>
</gene>